<sequence length="108" mass="12107">MGNLTQGSFNVSKTAQMQTVLGRLEHNRVEVDELVGVNVEVTSSLFYLIAYTYHGRDICRRRLSSSARAVELFSKQACISLESSGSEPIQKLVVDPVLIFTEIRPQYL</sequence>
<organism evidence="1 2">
    <name type="scientific">Phytophthora lilii</name>
    <dbReference type="NCBI Taxonomy" id="2077276"/>
    <lineage>
        <taxon>Eukaryota</taxon>
        <taxon>Sar</taxon>
        <taxon>Stramenopiles</taxon>
        <taxon>Oomycota</taxon>
        <taxon>Peronosporomycetes</taxon>
        <taxon>Peronosporales</taxon>
        <taxon>Peronosporaceae</taxon>
        <taxon>Phytophthora</taxon>
    </lineage>
</organism>
<gene>
    <name evidence="1" type="ORF">Plil01_001104700</name>
</gene>
<dbReference type="EMBL" id="BSXW01000614">
    <property type="protein sequence ID" value="GMF26562.1"/>
    <property type="molecule type" value="Genomic_DNA"/>
</dbReference>
<proteinExistence type="predicted"/>
<dbReference type="AlphaFoldDB" id="A0A9W6U0Z2"/>
<keyword evidence="2" id="KW-1185">Reference proteome</keyword>
<comment type="caution">
    <text evidence="1">The sequence shown here is derived from an EMBL/GenBank/DDBJ whole genome shotgun (WGS) entry which is preliminary data.</text>
</comment>
<evidence type="ECO:0000313" key="2">
    <source>
        <dbReference type="Proteomes" id="UP001165083"/>
    </source>
</evidence>
<accession>A0A9W6U0Z2</accession>
<evidence type="ECO:0000313" key="1">
    <source>
        <dbReference type="EMBL" id="GMF26562.1"/>
    </source>
</evidence>
<protein>
    <submittedName>
        <fullName evidence="1">Unnamed protein product</fullName>
    </submittedName>
</protein>
<reference evidence="1" key="1">
    <citation type="submission" date="2023-04" db="EMBL/GenBank/DDBJ databases">
        <title>Phytophthora lilii NBRC 32176.</title>
        <authorList>
            <person name="Ichikawa N."/>
            <person name="Sato H."/>
            <person name="Tonouchi N."/>
        </authorList>
    </citation>
    <scope>NUCLEOTIDE SEQUENCE</scope>
    <source>
        <strain evidence="1">NBRC 32176</strain>
    </source>
</reference>
<name>A0A9W6U0Z2_9STRA</name>
<dbReference type="Proteomes" id="UP001165083">
    <property type="component" value="Unassembled WGS sequence"/>
</dbReference>